<name>A0ABS8KDL5_9BURK</name>
<dbReference type="Proteomes" id="UP001430614">
    <property type="component" value="Unassembled WGS sequence"/>
</dbReference>
<organism evidence="1 2">
    <name type="scientific">Paraburkholderia translucens</name>
    <dbReference type="NCBI Taxonomy" id="2886945"/>
    <lineage>
        <taxon>Bacteria</taxon>
        <taxon>Pseudomonadati</taxon>
        <taxon>Pseudomonadota</taxon>
        <taxon>Betaproteobacteria</taxon>
        <taxon>Burkholderiales</taxon>
        <taxon>Burkholderiaceae</taxon>
        <taxon>Paraburkholderia</taxon>
    </lineage>
</organism>
<protein>
    <recommendedName>
        <fullName evidence="3">Toxin CdiA</fullName>
    </recommendedName>
</protein>
<sequence length="303" mass="30695">MADQLESLSKGVASETGSTLLGNLAANVAAAAGGSLVGGTAGAATGTSVDLYNRQLDTKEKSLAQQLADASGGKYTVAQIEDQLRQMDMSTNGTTVSGAPATLLGQMPTDSGAQWMSAGTTANGQPILTQITAHSDSALQSHILANYNSVSAGQVPSEFSYPSNGSGNSLNVTGPFTRFDQSDANFVRNTTADAASMISTNAGRIGAAAATAAALPTPYAPVFEGVAFGSTVTGWVADFVVQTARPNPGSYVAGGIVDLTLGGVANKYPLAGTVITESGSWIKNTTTFNDVSSQLNNAVQNKK</sequence>
<evidence type="ECO:0000313" key="2">
    <source>
        <dbReference type="Proteomes" id="UP001430614"/>
    </source>
</evidence>
<proteinExistence type="predicted"/>
<evidence type="ECO:0000313" key="1">
    <source>
        <dbReference type="EMBL" id="MCC8402851.1"/>
    </source>
</evidence>
<evidence type="ECO:0008006" key="3">
    <source>
        <dbReference type="Google" id="ProtNLM"/>
    </source>
</evidence>
<gene>
    <name evidence="1" type="ORF">LJ655_13300</name>
</gene>
<keyword evidence="2" id="KW-1185">Reference proteome</keyword>
<reference evidence="1 2" key="1">
    <citation type="submission" date="2021-11" db="EMBL/GenBank/DDBJ databases">
        <authorList>
            <person name="Oh E.-T."/>
            <person name="Kim S.-B."/>
        </authorList>
    </citation>
    <scope>NUCLEOTIDE SEQUENCE [LARGE SCALE GENOMIC DNA]</scope>
    <source>
        <strain evidence="1 2">MMS20-SJTN17</strain>
    </source>
</reference>
<comment type="caution">
    <text evidence="1">The sequence shown here is derived from an EMBL/GenBank/DDBJ whole genome shotgun (WGS) entry which is preliminary data.</text>
</comment>
<accession>A0ABS8KDL5</accession>
<dbReference type="EMBL" id="JAJITC010000006">
    <property type="protein sequence ID" value="MCC8402851.1"/>
    <property type="molecule type" value="Genomic_DNA"/>
</dbReference>